<dbReference type="RefSeq" id="WP_166331286.1">
    <property type="nucleotide sequence ID" value="NZ_CP049933.1"/>
</dbReference>
<evidence type="ECO:0000313" key="2">
    <source>
        <dbReference type="Proteomes" id="UP000503441"/>
    </source>
</evidence>
<dbReference type="Proteomes" id="UP000503441">
    <property type="component" value="Chromosome"/>
</dbReference>
<protein>
    <submittedName>
        <fullName evidence="1">DUF4192 family protein</fullName>
    </submittedName>
</protein>
<keyword evidence="2" id="KW-1185">Reference proteome</keyword>
<evidence type="ECO:0000313" key="1">
    <source>
        <dbReference type="EMBL" id="QIM19074.1"/>
    </source>
</evidence>
<reference evidence="1 2" key="1">
    <citation type="submission" date="2020-03" db="EMBL/GenBank/DDBJ databases">
        <title>Leucobacter sp. nov., isolated from beetles.</title>
        <authorList>
            <person name="Hyun D.-W."/>
            <person name="Bae J.-W."/>
        </authorList>
    </citation>
    <scope>NUCLEOTIDE SEQUENCE [LARGE SCALE GENOMIC DNA]</scope>
    <source>
        <strain evidence="1 2">HDW9A</strain>
    </source>
</reference>
<dbReference type="Pfam" id="PF13830">
    <property type="entry name" value="DUF4192"/>
    <property type="match status" value="1"/>
</dbReference>
<gene>
    <name evidence="1" type="ORF">G7066_11775</name>
</gene>
<dbReference type="EMBL" id="CP049933">
    <property type="protein sequence ID" value="QIM19074.1"/>
    <property type="molecule type" value="Genomic_DNA"/>
</dbReference>
<name>A0ABX6JXN6_9MICO</name>
<proteinExistence type="predicted"/>
<dbReference type="InterPro" id="IPR025447">
    <property type="entry name" value="DUF4192"/>
</dbReference>
<sequence>MNDPTSTAATVTPRILKCESTADFLAALPQLAGFTATNSIFIVFFSGKRSGSAARIDLPTSEEADDIPSLLDFLSSVLHKAGAAGNPDAAPGIAITCEQTFVDAGGTPWRKFARRLERHLERDSIRLRELCCLAPDGWASYRDPVAPRAGHSLNAIEESPITLEARVRGVYHPRLSELGTIPEASPAQLEKVAAALEALAPFPAYTQGTSTPPQVTAHDPTTIVTSLPAWFHDTAEVTRALRDETTPLSTKLKARLIRTANTPDRWLLLTLGILTRPEFPCELAQDMSPESFTGIAIDLDAKETVEPQVGWSIRRMLSSICPDFSDRERLSIIRDRLLTLISETPRQDRPGLLALSAWVWWLTGTQTVSRRHIAEALCIDPKHELTLMVQRLSELPLYTRFLGSAHAA</sequence>
<accession>A0ABX6JXN6</accession>
<organism evidence="1 2">
    <name type="scientific">Leucobacter coleopterorum</name>
    <dbReference type="NCBI Taxonomy" id="2714933"/>
    <lineage>
        <taxon>Bacteria</taxon>
        <taxon>Bacillati</taxon>
        <taxon>Actinomycetota</taxon>
        <taxon>Actinomycetes</taxon>
        <taxon>Micrococcales</taxon>
        <taxon>Microbacteriaceae</taxon>
        <taxon>Leucobacter</taxon>
    </lineage>
</organism>